<sequence>MSRRRLMKTAEAAEYLTVTAAALRAWRLRGGGPPWIKLGGAVRYDEGVLNDWLDGQTTQTPPPLRGRR</sequence>
<reference evidence="3" key="1">
    <citation type="submission" date="2016-10" db="EMBL/GenBank/DDBJ databases">
        <authorList>
            <person name="Varghese N."/>
            <person name="Submissions S."/>
        </authorList>
    </citation>
    <scope>NUCLEOTIDE SEQUENCE [LARGE SCALE GENOMIC DNA]</scope>
    <source>
        <strain evidence="3">DSM 45079</strain>
    </source>
</reference>
<evidence type="ECO:0000259" key="1">
    <source>
        <dbReference type="Pfam" id="PF12728"/>
    </source>
</evidence>
<dbReference type="InterPro" id="IPR041657">
    <property type="entry name" value="HTH_17"/>
</dbReference>
<feature type="domain" description="Helix-turn-helix" evidence="1">
    <location>
        <begin position="6"/>
        <end position="56"/>
    </location>
</feature>
<proteinExistence type="predicted"/>
<dbReference type="EMBL" id="LT629791">
    <property type="protein sequence ID" value="SDU82477.1"/>
    <property type="molecule type" value="Genomic_DNA"/>
</dbReference>
<dbReference type="AlphaFoldDB" id="A0A1H2LN88"/>
<gene>
    <name evidence="2" type="ORF">SAMN04488563_6429</name>
</gene>
<accession>A0A1H2LN88</accession>
<dbReference type="STRING" id="419479.SAMN04488563_6429"/>
<dbReference type="Pfam" id="PF12728">
    <property type="entry name" value="HTH_17"/>
    <property type="match status" value="1"/>
</dbReference>
<organism evidence="2 3">
    <name type="scientific">Jiangella alkaliphila</name>
    <dbReference type="NCBI Taxonomy" id="419479"/>
    <lineage>
        <taxon>Bacteria</taxon>
        <taxon>Bacillati</taxon>
        <taxon>Actinomycetota</taxon>
        <taxon>Actinomycetes</taxon>
        <taxon>Jiangellales</taxon>
        <taxon>Jiangellaceae</taxon>
        <taxon>Jiangella</taxon>
    </lineage>
</organism>
<name>A0A1H2LN88_9ACTN</name>
<dbReference type="SUPFAM" id="SSF46955">
    <property type="entry name" value="Putative DNA-binding domain"/>
    <property type="match status" value="1"/>
</dbReference>
<dbReference type="InterPro" id="IPR009061">
    <property type="entry name" value="DNA-bd_dom_put_sf"/>
</dbReference>
<dbReference type="Proteomes" id="UP000182977">
    <property type="component" value="Chromosome I"/>
</dbReference>
<protein>
    <submittedName>
        <fullName evidence="2">Helix-turn-helix domain-containing protein</fullName>
    </submittedName>
</protein>
<evidence type="ECO:0000313" key="2">
    <source>
        <dbReference type="EMBL" id="SDU82477.1"/>
    </source>
</evidence>
<keyword evidence="3" id="KW-1185">Reference proteome</keyword>
<evidence type="ECO:0000313" key="3">
    <source>
        <dbReference type="Proteomes" id="UP000182977"/>
    </source>
</evidence>